<dbReference type="PROSITE" id="PS01229">
    <property type="entry name" value="COF_2"/>
    <property type="match status" value="1"/>
</dbReference>
<feature type="transmembrane region" description="Helical" evidence="14">
    <location>
        <begin position="23"/>
        <end position="53"/>
    </location>
</feature>
<feature type="transmembrane region" description="Helical" evidence="14">
    <location>
        <begin position="74"/>
        <end position="92"/>
    </location>
</feature>
<dbReference type="SFLD" id="SFLDF00027">
    <property type="entry name" value="p-type_atpase"/>
    <property type="match status" value="1"/>
</dbReference>
<dbReference type="Gene3D" id="3.40.1110.10">
    <property type="entry name" value="Calcium-transporting ATPase, cytoplasmic domain N"/>
    <property type="match status" value="1"/>
</dbReference>
<name>A0A1H0KBN1_9BACI</name>
<evidence type="ECO:0000256" key="14">
    <source>
        <dbReference type="RuleBase" id="RU362081"/>
    </source>
</evidence>
<dbReference type="OrthoDB" id="9813266at2"/>
<dbReference type="GO" id="GO:0046872">
    <property type="term" value="F:metal ion binding"/>
    <property type="evidence" value="ECO:0007669"/>
    <property type="project" value="UniProtKB-KW"/>
</dbReference>
<dbReference type="CDD" id="cd07551">
    <property type="entry name" value="P-type_ATPase_HM_ZosA_PfeT-like"/>
    <property type="match status" value="1"/>
</dbReference>
<dbReference type="Proteomes" id="UP000198778">
    <property type="component" value="Unassembled WGS sequence"/>
</dbReference>
<dbReference type="NCBIfam" id="TIGR01494">
    <property type="entry name" value="ATPase_P-type"/>
    <property type="match status" value="1"/>
</dbReference>
<evidence type="ECO:0000256" key="12">
    <source>
        <dbReference type="ARBA" id="ARBA00023065"/>
    </source>
</evidence>
<keyword evidence="10" id="KW-1278">Translocase</keyword>
<dbReference type="InterPro" id="IPR018303">
    <property type="entry name" value="ATPase_P-typ_P_site"/>
</dbReference>
<evidence type="ECO:0000256" key="13">
    <source>
        <dbReference type="ARBA" id="ARBA00023136"/>
    </source>
</evidence>
<dbReference type="NCBIfam" id="TIGR01525">
    <property type="entry name" value="ATPase-IB_hvy"/>
    <property type="match status" value="1"/>
</dbReference>
<evidence type="ECO:0000256" key="7">
    <source>
        <dbReference type="ARBA" id="ARBA00022741"/>
    </source>
</evidence>
<dbReference type="InterPro" id="IPR051949">
    <property type="entry name" value="Cation_Transport_ATPase"/>
</dbReference>
<dbReference type="Gene3D" id="3.40.50.1000">
    <property type="entry name" value="HAD superfamily/HAD-like"/>
    <property type="match status" value="1"/>
</dbReference>
<dbReference type="InterPro" id="IPR027256">
    <property type="entry name" value="P-typ_ATPase_IB"/>
</dbReference>
<comment type="similarity">
    <text evidence="2 14">Belongs to the cation transport ATPase (P-type) (TC 3.A.3) family. Type IB subfamily.</text>
</comment>
<evidence type="ECO:0000256" key="10">
    <source>
        <dbReference type="ARBA" id="ARBA00022967"/>
    </source>
</evidence>
<keyword evidence="11 14" id="KW-1133">Transmembrane helix</keyword>
<dbReference type="InterPro" id="IPR036412">
    <property type="entry name" value="HAD-like_sf"/>
</dbReference>
<evidence type="ECO:0000256" key="8">
    <source>
        <dbReference type="ARBA" id="ARBA00022840"/>
    </source>
</evidence>
<dbReference type="PRINTS" id="PR00941">
    <property type="entry name" value="CDATPASE"/>
</dbReference>
<keyword evidence="14" id="KW-1003">Cell membrane</keyword>
<keyword evidence="7 14" id="KW-0547">Nucleotide-binding</keyword>
<dbReference type="Gene3D" id="2.70.150.10">
    <property type="entry name" value="Calcium-transporting ATPase, cytoplasmic transduction domain A"/>
    <property type="match status" value="1"/>
</dbReference>
<gene>
    <name evidence="16" type="ORF">SAMN04488053_1178</name>
</gene>
<keyword evidence="12" id="KW-0406">Ion transport</keyword>
<evidence type="ECO:0000256" key="9">
    <source>
        <dbReference type="ARBA" id="ARBA00022842"/>
    </source>
</evidence>
<dbReference type="GO" id="GO:0019829">
    <property type="term" value="F:ATPase-coupled monoatomic cation transmembrane transporter activity"/>
    <property type="evidence" value="ECO:0007669"/>
    <property type="project" value="InterPro"/>
</dbReference>
<accession>A0A1H0KBN1</accession>
<evidence type="ECO:0000256" key="1">
    <source>
        <dbReference type="ARBA" id="ARBA00004651"/>
    </source>
</evidence>
<comment type="subcellular location">
    <subcellularLocation>
        <location evidence="1">Cell membrane</location>
        <topology evidence="1">Multi-pass membrane protein</topology>
    </subcellularLocation>
</comment>
<dbReference type="InterPro" id="IPR044492">
    <property type="entry name" value="P_typ_ATPase_HD_dom"/>
</dbReference>
<dbReference type="SFLD" id="SFLDG00002">
    <property type="entry name" value="C1.7:_P-type_atpase_like"/>
    <property type="match status" value="1"/>
</dbReference>
<feature type="domain" description="P-type ATPase A" evidence="15">
    <location>
        <begin position="127"/>
        <end position="228"/>
    </location>
</feature>
<protein>
    <submittedName>
        <fullName evidence="16">Cd2+/Zn2+-exporting ATPase</fullName>
    </submittedName>
</protein>
<reference evidence="17" key="1">
    <citation type="submission" date="2016-10" db="EMBL/GenBank/DDBJ databases">
        <authorList>
            <person name="Varghese N."/>
            <person name="Submissions S."/>
        </authorList>
    </citation>
    <scope>NUCLEOTIDE SEQUENCE [LARGE SCALE GENOMIC DNA]</scope>
    <source>
        <strain evidence="17">CGMCC 1.10369</strain>
    </source>
</reference>
<dbReference type="SUPFAM" id="SSF81653">
    <property type="entry name" value="Calcium ATPase, transduction domain A"/>
    <property type="match status" value="1"/>
</dbReference>
<dbReference type="InterPro" id="IPR008250">
    <property type="entry name" value="ATPase_P-typ_transduc_dom_A_sf"/>
</dbReference>
<evidence type="ECO:0000256" key="6">
    <source>
        <dbReference type="ARBA" id="ARBA00022723"/>
    </source>
</evidence>
<dbReference type="PRINTS" id="PR00119">
    <property type="entry name" value="CATATPASE"/>
</dbReference>
<dbReference type="Pfam" id="PF00702">
    <property type="entry name" value="Hydrolase"/>
    <property type="match status" value="1"/>
</dbReference>
<keyword evidence="6 14" id="KW-0479">Metal-binding</keyword>
<evidence type="ECO:0000259" key="15">
    <source>
        <dbReference type="Pfam" id="PF00122"/>
    </source>
</evidence>
<feature type="transmembrane region" description="Helical" evidence="14">
    <location>
        <begin position="98"/>
        <end position="114"/>
    </location>
</feature>
<evidence type="ECO:0000313" key="16">
    <source>
        <dbReference type="EMBL" id="SDO53348.1"/>
    </source>
</evidence>
<dbReference type="GO" id="GO:0016887">
    <property type="term" value="F:ATP hydrolysis activity"/>
    <property type="evidence" value="ECO:0007669"/>
    <property type="project" value="InterPro"/>
</dbReference>
<dbReference type="RefSeq" id="WP_090844194.1">
    <property type="nucleotide sequence ID" value="NZ_FNIL01000017.1"/>
</dbReference>
<dbReference type="InterPro" id="IPR059000">
    <property type="entry name" value="ATPase_P-type_domA"/>
</dbReference>
<dbReference type="InterPro" id="IPR023299">
    <property type="entry name" value="ATPase_P-typ_cyto_dom_N"/>
</dbReference>
<evidence type="ECO:0000256" key="2">
    <source>
        <dbReference type="ARBA" id="ARBA00006024"/>
    </source>
</evidence>
<evidence type="ECO:0000313" key="17">
    <source>
        <dbReference type="Proteomes" id="UP000198778"/>
    </source>
</evidence>
<dbReference type="InterPro" id="IPR023214">
    <property type="entry name" value="HAD_sf"/>
</dbReference>
<dbReference type="SFLD" id="SFLDS00003">
    <property type="entry name" value="Haloacid_Dehalogenase"/>
    <property type="match status" value="1"/>
</dbReference>
<keyword evidence="9" id="KW-0460">Magnesium</keyword>
<dbReference type="SUPFAM" id="SSF81665">
    <property type="entry name" value="Calcium ATPase, transmembrane domain M"/>
    <property type="match status" value="1"/>
</dbReference>
<keyword evidence="8 14" id="KW-0067">ATP-binding</keyword>
<keyword evidence="4" id="KW-0597">Phosphoprotein</keyword>
<feature type="transmembrane region" description="Helical" evidence="14">
    <location>
        <begin position="587"/>
        <end position="606"/>
    </location>
</feature>
<feature type="transmembrane region" description="Helical" evidence="14">
    <location>
        <begin position="275"/>
        <end position="299"/>
    </location>
</feature>
<proteinExistence type="inferred from homology"/>
<dbReference type="FunFam" id="2.70.150.10:FF:000002">
    <property type="entry name" value="Copper-transporting ATPase 1, putative"/>
    <property type="match status" value="1"/>
</dbReference>
<dbReference type="PANTHER" id="PTHR43079">
    <property type="entry name" value="PROBABLE CADMIUM/ZINC-TRANSPORTING ATPASE HMA1"/>
    <property type="match status" value="1"/>
</dbReference>
<keyword evidence="3" id="KW-0813">Transport</keyword>
<keyword evidence="5 14" id="KW-0812">Transmembrane</keyword>
<dbReference type="GO" id="GO:0005524">
    <property type="term" value="F:ATP binding"/>
    <property type="evidence" value="ECO:0007669"/>
    <property type="project" value="UniProtKB-UniRule"/>
</dbReference>
<dbReference type="AlphaFoldDB" id="A0A1H0KBN1"/>
<feature type="transmembrane region" description="Helical" evidence="14">
    <location>
        <begin position="248"/>
        <end position="269"/>
    </location>
</feature>
<dbReference type="InterPro" id="IPR023298">
    <property type="entry name" value="ATPase_P-typ_TM_dom_sf"/>
</dbReference>
<dbReference type="GO" id="GO:0005886">
    <property type="term" value="C:plasma membrane"/>
    <property type="evidence" value="ECO:0007669"/>
    <property type="project" value="UniProtKB-SubCell"/>
</dbReference>
<evidence type="ECO:0000256" key="4">
    <source>
        <dbReference type="ARBA" id="ARBA00022553"/>
    </source>
</evidence>
<organism evidence="16 17">
    <name type="scientific">Alkalicoccus daliensis</name>
    <dbReference type="NCBI Taxonomy" id="745820"/>
    <lineage>
        <taxon>Bacteria</taxon>
        <taxon>Bacillati</taxon>
        <taxon>Bacillota</taxon>
        <taxon>Bacilli</taxon>
        <taxon>Bacillales</taxon>
        <taxon>Bacillaceae</taxon>
        <taxon>Alkalicoccus</taxon>
    </lineage>
</organism>
<evidence type="ECO:0000256" key="3">
    <source>
        <dbReference type="ARBA" id="ARBA00022448"/>
    </source>
</evidence>
<keyword evidence="17" id="KW-1185">Reference proteome</keyword>
<dbReference type="PROSITE" id="PS00154">
    <property type="entry name" value="ATPASE_E1_E2"/>
    <property type="match status" value="1"/>
</dbReference>
<evidence type="ECO:0000256" key="5">
    <source>
        <dbReference type="ARBA" id="ARBA00022692"/>
    </source>
</evidence>
<evidence type="ECO:0000256" key="11">
    <source>
        <dbReference type="ARBA" id="ARBA00022989"/>
    </source>
</evidence>
<dbReference type="PANTHER" id="PTHR43079:SF1">
    <property type="entry name" value="CADMIUM_ZINC-TRANSPORTING ATPASE HMA1, CHLOROPLASTIC-RELATED"/>
    <property type="match status" value="1"/>
</dbReference>
<sequence length="632" mass="68214">MNIADSAVYTETKLPVVWKHRELFFALGGGLFLLLGIFTASPAAALFFYLLSYVCGGYFKTKEGLEDLITDRKLNVEILMILAALGAASIGYWNEGAILIFIFAMSGALETYTLQKSEKDLAALVKLAPMEALRIDDRGQQIIVPVESLRPGDLIMVRNGERLPADGIVQNGISAVDEAAITGESVPVEKLPGDTVYNGTMNGSGTLTLKVTKENKDSLFQKMIQLVEEAQTSRPPSQKLIERIEGPYVITVLAVVFLMLTVPTLLFAAPFQETFYRAMVLLVVASPCAVVASIMPALLSAISTGARHGILTKGGLPLESLIKVKVVAVDKTGTLTKGEPAVTHIHMEPGAETQTALLEIVAGIEEQSSHPLAKAVTQYAEKYIHKKASIDTVKDITGFGVQASAGSDTWLVGNESLVSAGPWSRKAAQLHQQWMKDGHTVVFVMKNNTPQAIFALKDEVRKEAVKLVTELKRRGIHPVMITGDNEATAKAIAAETGIEEWISRCLPEQKVKEIEKLRSSFGAAAMIGDGINDAPAMAKADIGIAMGSGTDVAIDTADMVLMKSELSKIRLAFQLSYRLKRIIMQNLIFSIAVIALLITANFAQHLTLPLGVIGHEGSTILVILNGLRLLRS</sequence>
<dbReference type="Pfam" id="PF00122">
    <property type="entry name" value="E1-E2_ATPase"/>
    <property type="match status" value="1"/>
</dbReference>
<keyword evidence="13 14" id="KW-0472">Membrane</keyword>
<dbReference type="EMBL" id="FNIL01000017">
    <property type="protein sequence ID" value="SDO53348.1"/>
    <property type="molecule type" value="Genomic_DNA"/>
</dbReference>
<dbReference type="STRING" id="745820.SAMN04488053_1178"/>
<dbReference type="SUPFAM" id="SSF56784">
    <property type="entry name" value="HAD-like"/>
    <property type="match status" value="1"/>
</dbReference>
<dbReference type="InterPro" id="IPR001757">
    <property type="entry name" value="P_typ_ATPase"/>
</dbReference>